<evidence type="ECO:0000313" key="2">
    <source>
        <dbReference type="Proteomes" id="UP000271162"/>
    </source>
</evidence>
<sequence length="69" mass="7661">MTLMTVMTSCSCTTTGYQSLSERAVDDPSANGWRLAIPSPFHDEHLKTDGQRARLVYPLVSNRKKTTTS</sequence>
<reference evidence="3" key="1">
    <citation type="submission" date="2017-02" db="UniProtKB">
        <authorList>
            <consortium name="WormBaseParasite"/>
        </authorList>
    </citation>
    <scope>IDENTIFICATION</scope>
</reference>
<proteinExistence type="predicted"/>
<evidence type="ECO:0000313" key="1">
    <source>
        <dbReference type="EMBL" id="VDL76929.1"/>
    </source>
</evidence>
<reference evidence="1 2" key="2">
    <citation type="submission" date="2018-11" db="EMBL/GenBank/DDBJ databases">
        <authorList>
            <consortium name="Pathogen Informatics"/>
        </authorList>
    </citation>
    <scope>NUCLEOTIDE SEQUENCE [LARGE SCALE GENOMIC DNA]</scope>
</reference>
<dbReference type="AlphaFoldDB" id="A0A0N4YAD1"/>
<dbReference type="EMBL" id="UYSL01021011">
    <property type="protein sequence ID" value="VDL76929.1"/>
    <property type="molecule type" value="Genomic_DNA"/>
</dbReference>
<protein>
    <submittedName>
        <fullName evidence="3">Secreted protein</fullName>
    </submittedName>
</protein>
<evidence type="ECO:0000313" key="3">
    <source>
        <dbReference type="WBParaSite" id="NBR_0001333901-mRNA-1"/>
    </source>
</evidence>
<name>A0A0N4YAD1_NIPBR</name>
<keyword evidence="2" id="KW-1185">Reference proteome</keyword>
<accession>A0A0N4YAD1</accession>
<dbReference type="Proteomes" id="UP000271162">
    <property type="component" value="Unassembled WGS sequence"/>
</dbReference>
<dbReference type="WBParaSite" id="NBR_0001333901-mRNA-1">
    <property type="protein sequence ID" value="NBR_0001333901-mRNA-1"/>
    <property type="gene ID" value="NBR_0001333901"/>
</dbReference>
<gene>
    <name evidence="1" type="ORF">NBR_LOCUS13340</name>
</gene>
<organism evidence="3">
    <name type="scientific">Nippostrongylus brasiliensis</name>
    <name type="common">Rat hookworm</name>
    <dbReference type="NCBI Taxonomy" id="27835"/>
    <lineage>
        <taxon>Eukaryota</taxon>
        <taxon>Metazoa</taxon>
        <taxon>Ecdysozoa</taxon>
        <taxon>Nematoda</taxon>
        <taxon>Chromadorea</taxon>
        <taxon>Rhabditida</taxon>
        <taxon>Rhabditina</taxon>
        <taxon>Rhabditomorpha</taxon>
        <taxon>Strongyloidea</taxon>
        <taxon>Heligmosomidae</taxon>
        <taxon>Nippostrongylus</taxon>
    </lineage>
</organism>